<accession>A0AA48WCM2</accession>
<dbReference type="EMBL" id="CP065053">
    <property type="protein sequence ID" value="QPI50190.1"/>
    <property type="molecule type" value="Genomic_DNA"/>
</dbReference>
<dbReference type="Proteomes" id="UP000662888">
    <property type="component" value="Chromosome"/>
</dbReference>
<evidence type="ECO:0008006" key="3">
    <source>
        <dbReference type="Google" id="ProtNLM"/>
    </source>
</evidence>
<keyword evidence="2" id="KW-1185">Reference proteome</keyword>
<dbReference type="PROSITE" id="PS51257">
    <property type="entry name" value="PROKAR_LIPOPROTEIN"/>
    <property type="match status" value="1"/>
</dbReference>
<name>A0AA48WCM2_9BURK</name>
<proteinExistence type="predicted"/>
<protein>
    <recommendedName>
        <fullName evidence="3">Lipoprotein</fullName>
    </recommendedName>
</protein>
<evidence type="ECO:0000313" key="1">
    <source>
        <dbReference type="EMBL" id="QPI50190.1"/>
    </source>
</evidence>
<gene>
    <name evidence="1" type="ORF">IV454_00675</name>
</gene>
<evidence type="ECO:0000313" key="2">
    <source>
        <dbReference type="Proteomes" id="UP000662888"/>
    </source>
</evidence>
<dbReference type="RefSeq" id="WP_206089752.1">
    <property type="nucleotide sequence ID" value="NZ_CP065053.1"/>
</dbReference>
<sequence>MKRTLGLSATLGLLVACSTPYRTPVLDSTPATLPTFAGVAKLLTPERALDVLLVHGICTQDESWATESVTQLYTSLGGDSAQVALSATTVADTGIVVYRQSLPLAAGALNVNAILWSPLTTPLKAGLCYDQSNKSGFCPSDQAANAYPYKRATFNRTLKDKLLDDCLADAVIYQGKSRQAISQRMQAAILQSVGAGGGSGRPLVPAGGEVPPAPIPLVLITDSLDSKVTFDALFKLAGTPEQSAAALQVFNRTSLVFMRANQLPLLRLAEMDLDGSMAPPGPDDFPADPIQALIAQRNVQGLGKPTDVPTVVAFTDPNDVLGYTLVKSPFGARATYPIIDVVVSNAPTYFGLIELPTSAHTDYPRNEAVRRMIACGEPALEGCGN</sequence>
<organism evidence="1 2">
    <name type="scientific">Massilia antarctica</name>
    <dbReference type="NCBI Taxonomy" id="2765360"/>
    <lineage>
        <taxon>Bacteria</taxon>
        <taxon>Pseudomonadati</taxon>
        <taxon>Pseudomonadota</taxon>
        <taxon>Betaproteobacteria</taxon>
        <taxon>Burkholderiales</taxon>
        <taxon>Oxalobacteraceae</taxon>
        <taxon>Telluria group</taxon>
        <taxon>Massilia</taxon>
    </lineage>
</organism>
<reference evidence="1 2" key="1">
    <citation type="submission" date="2020-11" db="EMBL/GenBank/DDBJ databases">
        <authorList>
            <person name="Sun Q."/>
        </authorList>
    </citation>
    <scope>NUCLEOTIDE SEQUENCE [LARGE SCALE GENOMIC DNA]</scope>
    <source>
        <strain evidence="1 2">P8398</strain>
    </source>
</reference>